<sequence length="321" mass="37116">MEHQTLLLHKFNGILEDPVQANTEELTLLLEKHPYSHVFQLLEAKRSAYIPIEDSTSVFNKASLYAKSSAQLYSYIYSPSINDPKFQQEEAVAKLDQLLSNRIEETIAPEALVTDIEDDELHYMTNEEEMTALITIDSNKAESANTREDVSKYDDDLMPYTFVWWLHKTRLEHADTYQPYAPKTKPSLKYLTETVNDIVLDQQIRENIFHLQSPEDKLSVKDGSKTVAFKVSHQTDDIIERFIKEEPQIKPPQANKITLENKARQSAEDQSTFVSETLAQIYAEQGLFHKAIDTYMKLSLKYPEKSVYFADRIKDLENKIN</sequence>
<organism evidence="1 2">
    <name type="scientific">Olivibacter domesticus</name>
    <name type="common">Pseudosphingobacterium domesticum</name>
    <dbReference type="NCBI Taxonomy" id="407022"/>
    <lineage>
        <taxon>Bacteria</taxon>
        <taxon>Pseudomonadati</taxon>
        <taxon>Bacteroidota</taxon>
        <taxon>Sphingobacteriia</taxon>
        <taxon>Sphingobacteriales</taxon>
        <taxon>Sphingobacteriaceae</taxon>
        <taxon>Olivibacter</taxon>
    </lineage>
</organism>
<dbReference type="STRING" id="407022.SAMN05661044_03541"/>
<evidence type="ECO:0000313" key="2">
    <source>
        <dbReference type="Proteomes" id="UP000199421"/>
    </source>
</evidence>
<dbReference type="Proteomes" id="UP000199421">
    <property type="component" value="Unassembled WGS sequence"/>
</dbReference>
<dbReference type="EMBL" id="FOAF01000004">
    <property type="protein sequence ID" value="SEL84471.1"/>
    <property type="molecule type" value="Genomic_DNA"/>
</dbReference>
<dbReference type="RefSeq" id="WP_093326787.1">
    <property type="nucleotide sequence ID" value="NZ_FOAF01000004.1"/>
</dbReference>
<accession>A0A1H7TI30</accession>
<dbReference type="OrthoDB" id="594666at2"/>
<reference evidence="2" key="1">
    <citation type="submission" date="2016-10" db="EMBL/GenBank/DDBJ databases">
        <authorList>
            <person name="Varghese N."/>
            <person name="Submissions S."/>
        </authorList>
    </citation>
    <scope>NUCLEOTIDE SEQUENCE [LARGE SCALE GENOMIC DNA]</scope>
    <source>
        <strain evidence="2">DSM 18733</strain>
    </source>
</reference>
<dbReference type="AlphaFoldDB" id="A0A1H7TI30"/>
<evidence type="ECO:0000313" key="1">
    <source>
        <dbReference type="EMBL" id="SEL84471.1"/>
    </source>
</evidence>
<proteinExistence type="predicted"/>
<keyword evidence="2" id="KW-1185">Reference proteome</keyword>
<gene>
    <name evidence="1" type="ORF">SAMN05661044_03541</name>
</gene>
<name>A0A1H7TI30_OLID1</name>
<protein>
    <recommendedName>
        <fullName evidence="3">Tetratricopeptide repeat-containing protein</fullName>
    </recommendedName>
</protein>
<evidence type="ECO:0008006" key="3">
    <source>
        <dbReference type="Google" id="ProtNLM"/>
    </source>
</evidence>